<accession>A0A0S4WII8</accession>
<reference evidence="1" key="1">
    <citation type="submission" date="2015-10" db="EMBL/GenBank/DDBJ databases">
        <authorList>
            <person name="Gilbert D.G."/>
        </authorList>
    </citation>
    <scope>NUCLEOTIDE SEQUENCE</scope>
    <source>
        <strain evidence="1">Phyl III-seqv23</strain>
    </source>
</reference>
<gene>
    <name evidence="1" type="ORF">TO10_v1_620020</name>
</gene>
<sequence>MVSEIAGTLLRQHVDEKNIHVSLSAFR</sequence>
<evidence type="ECO:0000313" key="1">
    <source>
        <dbReference type="EMBL" id="CUV46576.1"/>
    </source>
</evidence>
<dbReference type="AlphaFoldDB" id="A0A0S4WII8"/>
<organism evidence="1">
    <name type="scientific">Ralstonia solanacearum</name>
    <name type="common">Pseudomonas solanacearum</name>
    <dbReference type="NCBI Taxonomy" id="305"/>
    <lineage>
        <taxon>Bacteria</taxon>
        <taxon>Pseudomonadati</taxon>
        <taxon>Pseudomonadota</taxon>
        <taxon>Betaproteobacteria</taxon>
        <taxon>Burkholderiales</taxon>
        <taxon>Burkholderiaceae</taxon>
        <taxon>Ralstonia</taxon>
        <taxon>Ralstonia solanacearum species complex</taxon>
    </lineage>
</organism>
<proteinExistence type="predicted"/>
<dbReference type="EMBL" id="LN899827">
    <property type="protein sequence ID" value="CUV46576.1"/>
    <property type="molecule type" value="Genomic_DNA"/>
</dbReference>
<protein>
    <submittedName>
        <fullName evidence="1">Uncharacterized protein</fullName>
    </submittedName>
</protein>
<name>A0A0S4WII8_RALSL</name>